<dbReference type="Proteomes" id="UP000036367">
    <property type="component" value="Unassembled WGS sequence"/>
</dbReference>
<keyword evidence="5 8" id="KW-1133">Transmembrane helix</keyword>
<dbReference type="PROSITE" id="PS50893">
    <property type="entry name" value="ABC_TRANSPORTER_2"/>
    <property type="match status" value="1"/>
</dbReference>
<dbReference type="InterPro" id="IPR027417">
    <property type="entry name" value="P-loop_NTPase"/>
</dbReference>
<dbReference type="FunFam" id="3.40.50.300:FF:000218">
    <property type="entry name" value="Multidrug ABC transporter ATP-binding protein"/>
    <property type="match status" value="1"/>
</dbReference>
<dbReference type="GO" id="GO:0015421">
    <property type="term" value="F:ABC-type oligopeptide transporter activity"/>
    <property type="evidence" value="ECO:0007669"/>
    <property type="project" value="TreeGrafter"/>
</dbReference>
<dbReference type="GO" id="GO:0005524">
    <property type="term" value="F:ATP binding"/>
    <property type="evidence" value="ECO:0007669"/>
    <property type="project" value="UniProtKB-KW"/>
</dbReference>
<keyword evidence="6 8" id="KW-0472">Membrane</keyword>
<organism evidence="11 12">
    <name type="scientific">Rhodopirellula islandica</name>
    <dbReference type="NCBI Taxonomy" id="595434"/>
    <lineage>
        <taxon>Bacteria</taxon>
        <taxon>Pseudomonadati</taxon>
        <taxon>Planctomycetota</taxon>
        <taxon>Planctomycetia</taxon>
        <taxon>Pirellulales</taxon>
        <taxon>Pirellulaceae</taxon>
        <taxon>Rhodopirellula</taxon>
    </lineage>
</organism>
<evidence type="ECO:0000256" key="2">
    <source>
        <dbReference type="ARBA" id="ARBA00022692"/>
    </source>
</evidence>
<dbReference type="InterPro" id="IPR011527">
    <property type="entry name" value="ABC1_TM_dom"/>
</dbReference>
<dbReference type="CDD" id="cd18552">
    <property type="entry name" value="ABC_6TM_MsbA_like"/>
    <property type="match status" value="1"/>
</dbReference>
<dbReference type="InterPro" id="IPR017871">
    <property type="entry name" value="ABC_transporter-like_CS"/>
</dbReference>
<dbReference type="STRING" id="595434.RISK_005435"/>
<dbReference type="PANTHER" id="PTHR43394">
    <property type="entry name" value="ATP-DEPENDENT PERMEASE MDL1, MITOCHONDRIAL"/>
    <property type="match status" value="1"/>
</dbReference>
<keyword evidence="2 8" id="KW-0812">Transmembrane</keyword>
<dbReference type="InterPro" id="IPR003593">
    <property type="entry name" value="AAA+_ATPase"/>
</dbReference>
<protein>
    <submittedName>
        <fullName evidence="11">Lipid A export ATP-binding/permease protein MsbA</fullName>
    </submittedName>
</protein>
<evidence type="ECO:0000256" key="8">
    <source>
        <dbReference type="SAM" id="Phobius"/>
    </source>
</evidence>
<evidence type="ECO:0000256" key="3">
    <source>
        <dbReference type="ARBA" id="ARBA00022741"/>
    </source>
</evidence>
<name>A0A0J1EA60_RHOIS</name>
<feature type="domain" description="ABC transmembrane type-1" evidence="10">
    <location>
        <begin position="129"/>
        <end position="405"/>
    </location>
</feature>
<dbReference type="EMBL" id="LECT01000044">
    <property type="protein sequence ID" value="KLU02369.1"/>
    <property type="molecule type" value="Genomic_DNA"/>
</dbReference>
<proteinExistence type="predicted"/>
<feature type="domain" description="ABC transporter" evidence="9">
    <location>
        <begin position="439"/>
        <end position="674"/>
    </location>
</feature>
<dbReference type="Pfam" id="PF00664">
    <property type="entry name" value="ABC_membrane"/>
    <property type="match status" value="1"/>
</dbReference>
<keyword evidence="7" id="KW-0175">Coiled coil</keyword>
<dbReference type="GO" id="GO:0005886">
    <property type="term" value="C:plasma membrane"/>
    <property type="evidence" value="ECO:0007669"/>
    <property type="project" value="UniProtKB-SubCell"/>
</dbReference>
<sequence>MKSFRRVLQLSLRRRMSLLGILLSSLVIAALWGANIGTLYPMVEVVFKGDDLPSYVEERLASSRVQAEQQREQIAQLETELGELKQQEKKATDAAAKASLQQQINTTTFEISSAELSQTASAKTADWLLWVQPWVDQAAPRGAFPTLVFIVAMLVGGTAIKLVALTINLMLVQYVAEGTVMELREKYFRKSLHLDLDHFGQNGSANLTSRLTNDVAHIAVGVSTLLGRLIREPLKMAVCLFGAATVCWRLLLLVMIVSPLMAFVMQHLSRAIRRASRRAMEEMSSLYGMLNDAFGGIHVVKSFNTQAYERARFRTRVQAYFRRSMKVALYNTLARSSSELLGLTMVGLAILAGGYLVINQQTHLLGIRMSVQPLDVGQVLLFFAMLIGASDPARKLSDVWTSLQRGIAASNRVYEIIDEPIRVTEPASPVHLDRPHNTIQFKGVHFQYPSGPMVLRGINLTIPHGETIALIGPNGCGKSTLINLLCRFDDPHEGEVCFDDVAINRLATRDLRRRIALVNQRTVLFDDTIENNIRYGSPSADAHDVVRAAKLAFADDFIRRKTPDGYQTLLGSGGVRLSGGQMQRIALARAFLRDPDILILDEATSQIDIESEQLIHRALEMFLENRTGIMITHRASTLAMADRVAVLDMGQVADVGTHHQLLASNSFYRSLCHSDLTDAA</sequence>
<dbReference type="PATRIC" id="fig|595434.4.peg.5164"/>
<gene>
    <name evidence="11" type="ORF">RISK_005435</name>
</gene>
<comment type="subcellular location">
    <subcellularLocation>
        <location evidence="1">Cell membrane</location>
        <topology evidence="1">Multi-pass membrane protein</topology>
    </subcellularLocation>
</comment>
<comment type="caution">
    <text evidence="11">The sequence shown here is derived from an EMBL/GenBank/DDBJ whole genome shotgun (WGS) entry which is preliminary data.</text>
</comment>
<dbReference type="SUPFAM" id="SSF52540">
    <property type="entry name" value="P-loop containing nucleoside triphosphate hydrolases"/>
    <property type="match status" value="1"/>
</dbReference>
<dbReference type="Gene3D" id="3.40.50.300">
    <property type="entry name" value="P-loop containing nucleotide triphosphate hydrolases"/>
    <property type="match status" value="1"/>
</dbReference>
<evidence type="ECO:0000259" key="10">
    <source>
        <dbReference type="PROSITE" id="PS50929"/>
    </source>
</evidence>
<keyword evidence="12" id="KW-1185">Reference proteome</keyword>
<dbReference type="SUPFAM" id="SSF90123">
    <property type="entry name" value="ABC transporter transmembrane region"/>
    <property type="match status" value="1"/>
</dbReference>
<keyword evidence="3" id="KW-0547">Nucleotide-binding</keyword>
<dbReference type="OrthoDB" id="9762778at2"/>
<evidence type="ECO:0000256" key="5">
    <source>
        <dbReference type="ARBA" id="ARBA00022989"/>
    </source>
</evidence>
<dbReference type="AlphaFoldDB" id="A0A0J1EA60"/>
<dbReference type="PROSITE" id="PS00211">
    <property type="entry name" value="ABC_TRANSPORTER_1"/>
    <property type="match status" value="1"/>
</dbReference>
<evidence type="ECO:0000256" key="4">
    <source>
        <dbReference type="ARBA" id="ARBA00022840"/>
    </source>
</evidence>
<feature type="coiled-coil region" evidence="7">
    <location>
        <begin position="60"/>
        <end position="94"/>
    </location>
</feature>
<feature type="transmembrane region" description="Helical" evidence="8">
    <location>
        <begin position="238"/>
        <end position="264"/>
    </location>
</feature>
<evidence type="ECO:0000259" key="9">
    <source>
        <dbReference type="PROSITE" id="PS50893"/>
    </source>
</evidence>
<dbReference type="PROSITE" id="PS50929">
    <property type="entry name" value="ABC_TM1F"/>
    <property type="match status" value="1"/>
</dbReference>
<accession>A0A0J1EA60</accession>
<evidence type="ECO:0000256" key="1">
    <source>
        <dbReference type="ARBA" id="ARBA00004651"/>
    </source>
</evidence>
<dbReference type="InterPro" id="IPR039421">
    <property type="entry name" value="Type_1_exporter"/>
</dbReference>
<dbReference type="Gene3D" id="1.20.1560.10">
    <property type="entry name" value="ABC transporter type 1, transmembrane domain"/>
    <property type="match status" value="1"/>
</dbReference>
<dbReference type="Pfam" id="PF00005">
    <property type="entry name" value="ABC_tran"/>
    <property type="match status" value="1"/>
</dbReference>
<dbReference type="SMART" id="SM00382">
    <property type="entry name" value="AAA"/>
    <property type="match status" value="1"/>
</dbReference>
<dbReference type="GO" id="GO:0016887">
    <property type="term" value="F:ATP hydrolysis activity"/>
    <property type="evidence" value="ECO:0007669"/>
    <property type="project" value="InterPro"/>
</dbReference>
<dbReference type="InterPro" id="IPR036640">
    <property type="entry name" value="ABC1_TM_sf"/>
</dbReference>
<evidence type="ECO:0000313" key="12">
    <source>
        <dbReference type="Proteomes" id="UP000036367"/>
    </source>
</evidence>
<evidence type="ECO:0000256" key="6">
    <source>
        <dbReference type="ARBA" id="ARBA00023136"/>
    </source>
</evidence>
<evidence type="ECO:0000313" key="11">
    <source>
        <dbReference type="EMBL" id="KLU02369.1"/>
    </source>
</evidence>
<keyword evidence="4 11" id="KW-0067">ATP-binding</keyword>
<reference evidence="11" key="1">
    <citation type="submission" date="2015-05" db="EMBL/GenBank/DDBJ databases">
        <title>Permanent draft genome of Rhodopirellula islandicus K833.</title>
        <authorList>
            <person name="Kizina J."/>
            <person name="Richter M."/>
            <person name="Glockner F.O."/>
            <person name="Harder J."/>
        </authorList>
    </citation>
    <scope>NUCLEOTIDE SEQUENCE [LARGE SCALE GENOMIC DNA]</scope>
    <source>
        <strain evidence="11">K833</strain>
    </source>
</reference>
<dbReference type="InterPro" id="IPR003439">
    <property type="entry name" value="ABC_transporter-like_ATP-bd"/>
</dbReference>
<dbReference type="PANTHER" id="PTHR43394:SF1">
    <property type="entry name" value="ATP-BINDING CASSETTE SUB-FAMILY B MEMBER 10, MITOCHONDRIAL"/>
    <property type="match status" value="1"/>
</dbReference>
<evidence type="ECO:0000256" key="7">
    <source>
        <dbReference type="SAM" id="Coils"/>
    </source>
</evidence>
<feature type="transmembrane region" description="Helical" evidence="8">
    <location>
        <begin position="147"/>
        <end position="176"/>
    </location>
</feature>
<dbReference type="RefSeq" id="WP_047816453.1">
    <property type="nucleotide sequence ID" value="NZ_LECT01000044.1"/>
</dbReference>